<feature type="domain" description="Calcineurin-like phosphoesterase" evidence="8">
    <location>
        <begin position="12"/>
        <end position="278"/>
    </location>
</feature>
<evidence type="ECO:0000313" key="12">
    <source>
        <dbReference type="Proteomes" id="UP000254133"/>
    </source>
</evidence>
<name>A0A378PZV6_MORBO</name>
<evidence type="ECO:0000256" key="1">
    <source>
        <dbReference type="ARBA" id="ARBA00010555"/>
    </source>
</evidence>
<dbReference type="AlphaFoldDB" id="A0A378PZV6"/>
<keyword evidence="7" id="KW-0255">Endonuclease</keyword>
<evidence type="ECO:0000313" key="11">
    <source>
        <dbReference type="EMBL" id="UZA50695.1"/>
    </source>
</evidence>
<dbReference type="InterPro" id="IPR026843">
    <property type="entry name" value="SbcD_C"/>
</dbReference>
<dbReference type="Proteomes" id="UP001163283">
    <property type="component" value="Chromosome"/>
</dbReference>
<dbReference type="GO" id="GO:0006260">
    <property type="term" value="P:DNA replication"/>
    <property type="evidence" value="ECO:0007669"/>
    <property type="project" value="UniProtKB-KW"/>
</dbReference>
<keyword evidence="7" id="KW-0235">DNA replication</keyword>
<dbReference type="InterPro" id="IPR004593">
    <property type="entry name" value="SbcD"/>
</dbReference>
<reference evidence="11 13" key="2">
    <citation type="journal article" date="2022" name="BMC Microbiol.">
        <title>Whole genome sequencing of Moraxella bovis strains from North America reveals two genotypes with different genetic determinants.</title>
        <authorList>
            <person name="Wynn E.L."/>
            <person name="Hille M.M."/>
            <person name="Loy J.D."/>
            <person name="Schuller G."/>
            <person name="Kuhn K.L."/>
            <person name="Dickey A.M."/>
            <person name="Bono J.L."/>
            <person name="Clawson M.L."/>
        </authorList>
    </citation>
    <scope>NUCLEOTIDE SEQUENCE [LARGE SCALE GENOMIC DNA]</scope>
    <source>
        <strain evidence="11 13">SAM57978</strain>
    </source>
</reference>
<dbReference type="Proteomes" id="UP000254133">
    <property type="component" value="Unassembled WGS sequence"/>
</dbReference>
<reference evidence="10 12" key="1">
    <citation type="submission" date="2018-06" db="EMBL/GenBank/DDBJ databases">
        <authorList>
            <consortium name="Pathogen Informatics"/>
            <person name="Doyle S."/>
        </authorList>
    </citation>
    <scope>NUCLEOTIDE SEQUENCE [LARGE SCALE GENOMIC DNA]</scope>
    <source>
        <strain evidence="10 12">NCTC9426</strain>
    </source>
</reference>
<proteinExistence type="inferred from homology"/>
<evidence type="ECO:0000256" key="3">
    <source>
        <dbReference type="ARBA" id="ARBA00013365"/>
    </source>
</evidence>
<evidence type="ECO:0000313" key="10">
    <source>
        <dbReference type="EMBL" id="STY93992.1"/>
    </source>
</evidence>
<dbReference type="NCBIfam" id="TIGR00619">
    <property type="entry name" value="sbcd"/>
    <property type="match status" value="1"/>
</dbReference>
<comment type="function">
    <text evidence="7">SbcCD cleaves DNA hairpin structures. These structures can inhibit DNA replication and are intermediates in certain DNA recombination reactions. The complex acts as a 3'-&gt;5' double strand exonuclease that can open hairpins. It also has a 5' single-strand endonuclease activity.</text>
</comment>
<dbReference type="Pfam" id="PF12320">
    <property type="entry name" value="SbcD_C"/>
    <property type="match status" value="1"/>
</dbReference>
<evidence type="ECO:0000259" key="9">
    <source>
        <dbReference type="Pfam" id="PF12320"/>
    </source>
</evidence>
<dbReference type="EMBL" id="CP087781">
    <property type="protein sequence ID" value="UZA50695.1"/>
    <property type="molecule type" value="Genomic_DNA"/>
</dbReference>
<dbReference type="EMBL" id="UGPZ01000003">
    <property type="protein sequence ID" value="STY93992.1"/>
    <property type="molecule type" value="Genomic_DNA"/>
</dbReference>
<keyword evidence="6 7" id="KW-0269">Exonuclease</keyword>
<comment type="subunit">
    <text evidence="2 7">Heterodimer of SbcC and SbcD.</text>
</comment>
<dbReference type="InterPro" id="IPR041796">
    <property type="entry name" value="Mre11_N"/>
</dbReference>
<evidence type="ECO:0000256" key="7">
    <source>
        <dbReference type="RuleBase" id="RU363069"/>
    </source>
</evidence>
<evidence type="ECO:0000256" key="5">
    <source>
        <dbReference type="ARBA" id="ARBA00022801"/>
    </source>
</evidence>
<dbReference type="GeneID" id="77188287"/>
<evidence type="ECO:0000313" key="13">
    <source>
        <dbReference type="Proteomes" id="UP001163283"/>
    </source>
</evidence>
<evidence type="ECO:0000256" key="6">
    <source>
        <dbReference type="ARBA" id="ARBA00022839"/>
    </source>
</evidence>
<dbReference type="PANTHER" id="PTHR30337:SF0">
    <property type="entry name" value="NUCLEASE SBCCD SUBUNIT D"/>
    <property type="match status" value="1"/>
</dbReference>
<dbReference type="GO" id="GO:0004519">
    <property type="term" value="F:endonuclease activity"/>
    <property type="evidence" value="ECO:0007669"/>
    <property type="project" value="UniProtKB-KW"/>
</dbReference>
<gene>
    <name evidence="7 10" type="primary">sbcD</name>
    <name evidence="11" type="ORF">LP129_09135</name>
    <name evidence="10" type="ORF">NCTC9426_02727</name>
</gene>
<feature type="domain" description="Nuclease SbcCD subunit D C-terminal" evidence="9">
    <location>
        <begin position="329"/>
        <end position="424"/>
    </location>
</feature>
<dbReference type="RefSeq" id="WP_115370105.1">
    <property type="nucleotide sequence ID" value="NZ_CP087765.1"/>
</dbReference>
<keyword evidence="4 7" id="KW-0540">Nuclease</keyword>
<evidence type="ECO:0000256" key="4">
    <source>
        <dbReference type="ARBA" id="ARBA00022722"/>
    </source>
</evidence>
<dbReference type="GO" id="GO:0006310">
    <property type="term" value="P:DNA recombination"/>
    <property type="evidence" value="ECO:0007669"/>
    <property type="project" value="UniProtKB-KW"/>
</dbReference>
<organism evidence="10 12">
    <name type="scientific">Moraxella bovis</name>
    <dbReference type="NCBI Taxonomy" id="476"/>
    <lineage>
        <taxon>Bacteria</taxon>
        <taxon>Pseudomonadati</taxon>
        <taxon>Pseudomonadota</taxon>
        <taxon>Gammaproteobacteria</taxon>
        <taxon>Moraxellales</taxon>
        <taxon>Moraxellaceae</taxon>
        <taxon>Moraxella</taxon>
    </lineage>
</organism>
<dbReference type="Pfam" id="PF00149">
    <property type="entry name" value="Metallophos"/>
    <property type="match status" value="1"/>
</dbReference>
<dbReference type="GO" id="GO:0008408">
    <property type="term" value="F:3'-5' exonuclease activity"/>
    <property type="evidence" value="ECO:0007669"/>
    <property type="project" value="InterPro"/>
</dbReference>
<accession>A0A378PZV6</accession>
<dbReference type="InterPro" id="IPR050535">
    <property type="entry name" value="DNA_Repair-Maintenance_Comp"/>
</dbReference>
<keyword evidence="5 7" id="KW-0378">Hydrolase</keyword>
<comment type="similarity">
    <text evidence="1 7">Belongs to the SbcD family.</text>
</comment>
<dbReference type="InterPro" id="IPR004843">
    <property type="entry name" value="Calcineurin-like_PHP"/>
</dbReference>
<evidence type="ECO:0000259" key="8">
    <source>
        <dbReference type="Pfam" id="PF00149"/>
    </source>
</evidence>
<dbReference type="Gene3D" id="3.60.21.10">
    <property type="match status" value="1"/>
</dbReference>
<dbReference type="SUPFAM" id="SSF56300">
    <property type="entry name" value="Metallo-dependent phosphatases"/>
    <property type="match status" value="1"/>
</dbReference>
<evidence type="ECO:0000256" key="2">
    <source>
        <dbReference type="ARBA" id="ARBA00011322"/>
    </source>
</evidence>
<dbReference type="PANTHER" id="PTHR30337">
    <property type="entry name" value="COMPONENT OF ATP-DEPENDENT DSDNA EXONUCLEASE"/>
    <property type="match status" value="1"/>
</dbReference>
<dbReference type="InterPro" id="IPR029052">
    <property type="entry name" value="Metallo-depent_PP-like"/>
</dbReference>
<dbReference type="CDD" id="cd00840">
    <property type="entry name" value="MPP_Mre11_N"/>
    <property type="match status" value="1"/>
</dbReference>
<keyword evidence="7" id="KW-0233">DNA recombination</keyword>
<sequence>MHTTPPKSPTALRILHTSDWHIGKCLFNHTRYDEFEAFLNWLHTAISTHDVDALIVAGDIFDTATPSNKAQELYYNFLGKVAKSPCQHVIITAGNHDSPTFLDAPKAILKTLNVQVVGQATADIHDEILLLKDKPQDDLKNNLKDKSQDNPKDNSKINSDIVRAIVLAVPYLRDKDVRTGGSFELTGQRDSETAQGIAKHYQSLAEHAIALRDKHQASPNQPPIPIIATGHLFSAGASVSSDDDGMRKETFVGTLGQLPASIFANDINYVALGHIHAPQKVAGQDRIRYCGSPIAMGFGEIGKDKEVLIVDFDPVTANTPHIHALTVPVFTKLVRLQGDTDSIKHALRPLIAENQTIYAEIIYDGQALEPNFAKDIKAFLTDTKVLPLNIQNNTQRRHVLQSTHHDENLKQLTTMDVFERLLDRRAVSNDEKDELKVAYQHIIQAIHEQDVQAD</sequence>
<protein>
    <recommendedName>
        <fullName evidence="3 7">Nuclease SbcCD subunit D</fullName>
    </recommendedName>
</protein>